<name>A0A5A8CL83_CAFRO</name>
<evidence type="ECO:0000256" key="1">
    <source>
        <dbReference type="ARBA" id="ARBA00022737"/>
    </source>
</evidence>
<comment type="caution">
    <text evidence="4">The sequence shown here is derived from an EMBL/GenBank/DDBJ whole genome shotgun (WGS) entry which is preliminary data.</text>
</comment>
<dbReference type="PANTHER" id="PTHR46231">
    <property type="entry name" value="ANKYRIN REPEAT AND BTB/POZ DOMAIN-CONTAINING PROTEIN 1"/>
    <property type="match status" value="1"/>
</dbReference>
<dbReference type="AlphaFoldDB" id="A0A5A8CL83"/>
<keyword evidence="2" id="KW-0040">ANK repeat</keyword>
<dbReference type="Pfam" id="PF00651">
    <property type="entry name" value="BTB"/>
    <property type="match status" value="1"/>
</dbReference>
<gene>
    <name evidence="4" type="ORF">FNF29_02863</name>
</gene>
<dbReference type="CDD" id="cd18186">
    <property type="entry name" value="BTB_POZ_ZBTB_KLHL-like"/>
    <property type="match status" value="1"/>
</dbReference>
<evidence type="ECO:0000313" key="5">
    <source>
        <dbReference type="Proteomes" id="UP000323011"/>
    </source>
</evidence>
<feature type="domain" description="BTB" evidence="3">
    <location>
        <begin position="41"/>
        <end position="100"/>
    </location>
</feature>
<dbReference type="EMBL" id="VLTN01000014">
    <property type="protein sequence ID" value="KAA0153873.1"/>
    <property type="molecule type" value="Genomic_DNA"/>
</dbReference>
<protein>
    <recommendedName>
        <fullName evidence="3">BTB domain-containing protein</fullName>
    </recommendedName>
</protein>
<dbReference type="GO" id="GO:0000151">
    <property type="term" value="C:ubiquitin ligase complex"/>
    <property type="evidence" value="ECO:0007669"/>
    <property type="project" value="TreeGrafter"/>
</dbReference>
<dbReference type="GO" id="GO:0005737">
    <property type="term" value="C:cytoplasm"/>
    <property type="evidence" value="ECO:0007669"/>
    <property type="project" value="TreeGrafter"/>
</dbReference>
<evidence type="ECO:0000259" key="3">
    <source>
        <dbReference type="Pfam" id="PF00651"/>
    </source>
</evidence>
<dbReference type="Proteomes" id="UP000323011">
    <property type="component" value="Unassembled WGS sequence"/>
</dbReference>
<organism evidence="4 5">
    <name type="scientific">Cafeteria roenbergensis</name>
    <name type="common">Marine flagellate</name>
    <dbReference type="NCBI Taxonomy" id="33653"/>
    <lineage>
        <taxon>Eukaryota</taxon>
        <taxon>Sar</taxon>
        <taxon>Stramenopiles</taxon>
        <taxon>Bigyra</taxon>
        <taxon>Opalozoa</taxon>
        <taxon>Bicosoecida</taxon>
        <taxon>Cafeteriaceae</taxon>
        <taxon>Cafeteria</taxon>
    </lineage>
</organism>
<dbReference type="SUPFAM" id="SSF54695">
    <property type="entry name" value="POZ domain"/>
    <property type="match status" value="1"/>
</dbReference>
<dbReference type="PANTHER" id="PTHR46231:SF1">
    <property type="entry name" value="ANKYRIN REPEAT AND BTB_POZ DOMAIN-CONTAINING PROTEIN 1"/>
    <property type="match status" value="1"/>
</dbReference>
<accession>A0A5A8CL83</accession>
<dbReference type="Gene3D" id="3.30.710.10">
    <property type="entry name" value="Potassium Channel Kv1.1, Chain A"/>
    <property type="match status" value="1"/>
</dbReference>
<keyword evidence="5" id="KW-1185">Reference proteome</keyword>
<reference evidence="4 5" key="1">
    <citation type="submission" date="2019-07" db="EMBL/GenBank/DDBJ databases">
        <title>Genomes of Cafeteria roenbergensis.</title>
        <authorList>
            <person name="Fischer M.G."/>
            <person name="Hackl T."/>
            <person name="Roman M."/>
        </authorList>
    </citation>
    <scope>NUCLEOTIDE SEQUENCE [LARGE SCALE GENOMIC DNA]</scope>
    <source>
        <strain evidence="4 5">BVI</strain>
    </source>
</reference>
<sequence>MARSAYFRTMLCSSFAEGAAAVAGGAASAAASGAGGHPADTPEVPTVELAGMSPAVVAAVLAFTYTDELLKVGATEALPELLLASDLFDMKDLRAVAVQEAVKRLSWENLAALFRIAESLNNAKLAGACSRFVALGLDEAVGRRDFAELVVESAMAIQSRDTVDSIPIVDAIRTEIQLVFGNPSALLPGVAHLLDASPMRGGGAAWVVTGRSVFQTLSFCADSATGSDASAKGEVATFEGLPAFDYASAAFRKGAFKVPSDGPEAVRRLGLLAELLEWLGLPSNLGAAFRA</sequence>
<dbReference type="InterPro" id="IPR000210">
    <property type="entry name" value="BTB/POZ_dom"/>
</dbReference>
<evidence type="ECO:0000313" key="4">
    <source>
        <dbReference type="EMBL" id="KAA0153873.1"/>
    </source>
</evidence>
<keyword evidence="1" id="KW-0677">Repeat</keyword>
<dbReference type="InterPro" id="IPR011333">
    <property type="entry name" value="SKP1/BTB/POZ_sf"/>
</dbReference>
<proteinExistence type="predicted"/>
<evidence type="ECO:0000256" key="2">
    <source>
        <dbReference type="ARBA" id="ARBA00023043"/>
    </source>
</evidence>
<dbReference type="InterPro" id="IPR044515">
    <property type="entry name" value="ABTB1"/>
</dbReference>